<sequence length="207" mass="22544">MLTMALGQFFFVVVLKASSITGGDDGFHGVPALVSDRRVFYYIILVLLVLVYIFAKRLINSPTGRVLQAIRENEVRAGMIGYNVLNYKLVVILISGAIAGFAGSLYVVYLGSAFPALIHSDMTMKALFMTVLGGMGTLTGPIFGSILVTLAENFLSAVMQRWMLVFGMIYIVIILFFPGGLARIGQKFIKKKSDVKASQATKTEAKV</sequence>
<dbReference type="InterPro" id="IPR043428">
    <property type="entry name" value="LivM-like"/>
</dbReference>
<keyword evidence="4 6" id="KW-1133">Transmembrane helix</keyword>
<feature type="transmembrane region" description="Helical" evidence="6">
    <location>
        <begin position="89"/>
        <end position="114"/>
    </location>
</feature>
<keyword evidence="3 6" id="KW-0812">Transmembrane</keyword>
<dbReference type="GO" id="GO:0005886">
    <property type="term" value="C:plasma membrane"/>
    <property type="evidence" value="ECO:0007669"/>
    <property type="project" value="UniProtKB-SubCell"/>
</dbReference>
<accession>A0A6I6EZJ3</accession>
<dbReference type="PANTHER" id="PTHR30482:SF17">
    <property type="entry name" value="ABC TRANSPORTER ATP-BINDING PROTEIN"/>
    <property type="match status" value="1"/>
</dbReference>
<name>A0A6I6EZJ3_9CLOT</name>
<evidence type="ECO:0000313" key="8">
    <source>
        <dbReference type="Proteomes" id="UP000422764"/>
    </source>
</evidence>
<dbReference type="EMBL" id="CP046522">
    <property type="protein sequence ID" value="QGU96356.1"/>
    <property type="molecule type" value="Genomic_DNA"/>
</dbReference>
<comment type="subcellular location">
    <subcellularLocation>
        <location evidence="1">Cell membrane</location>
        <topology evidence="1">Multi-pass membrane protein</topology>
    </subcellularLocation>
</comment>
<evidence type="ECO:0000256" key="1">
    <source>
        <dbReference type="ARBA" id="ARBA00004651"/>
    </source>
</evidence>
<evidence type="ECO:0000256" key="4">
    <source>
        <dbReference type="ARBA" id="ARBA00022989"/>
    </source>
</evidence>
<protein>
    <recommendedName>
        <fullName evidence="9">Branched-chain amino acid ABC transporter permease</fullName>
    </recommendedName>
</protein>
<dbReference type="Pfam" id="PF02653">
    <property type="entry name" value="BPD_transp_2"/>
    <property type="match status" value="1"/>
</dbReference>
<keyword evidence="5 6" id="KW-0472">Membrane</keyword>
<evidence type="ECO:0000313" key="7">
    <source>
        <dbReference type="EMBL" id="QGU96356.1"/>
    </source>
</evidence>
<evidence type="ECO:0000256" key="3">
    <source>
        <dbReference type="ARBA" id="ARBA00022692"/>
    </source>
</evidence>
<reference evidence="7 8" key="1">
    <citation type="submission" date="2019-12" db="EMBL/GenBank/DDBJ databases">
        <title>Genome sequenceing of Clostridium bovifaecis.</title>
        <authorList>
            <person name="Yao Y."/>
        </authorList>
    </citation>
    <scope>NUCLEOTIDE SEQUENCE [LARGE SCALE GENOMIC DNA]</scope>
    <source>
        <strain evidence="7 8">BXX</strain>
    </source>
</reference>
<evidence type="ECO:0000256" key="6">
    <source>
        <dbReference type="SAM" id="Phobius"/>
    </source>
</evidence>
<evidence type="ECO:0000256" key="2">
    <source>
        <dbReference type="ARBA" id="ARBA00022475"/>
    </source>
</evidence>
<evidence type="ECO:0008006" key="9">
    <source>
        <dbReference type="Google" id="ProtNLM"/>
    </source>
</evidence>
<dbReference type="PANTHER" id="PTHR30482">
    <property type="entry name" value="HIGH-AFFINITY BRANCHED-CHAIN AMINO ACID TRANSPORT SYSTEM PERMEASE"/>
    <property type="match status" value="1"/>
</dbReference>
<feature type="transmembrane region" description="Helical" evidence="6">
    <location>
        <begin position="39"/>
        <end position="55"/>
    </location>
</feature>
<dbReference type="AlphaFoldDB" id="A0A6I6EZJ3"/>
<feature type="transmembrane region" description="Helical" evidence="6">
    <location>
        <begin position="126"/>
        <end position="150"/>
    </location>
</feature>
<dbReference type="GO" id="GO:0015658">
    <property type="term" value="F:branched-chain amino acid transmembrane transporter activity"/>
    <property type="evidence" value="ECO:0007669"/>
    <property type="project" value="InterPro"/>
</dbReference>
<keyword evidence="8" id="KW-1185">Reference proteome</keyword>
<proteinExistence type="predicted"/>
<gene>
    <name evidence="7" type="ORF">GOM49_15770</name>
</gene>
<feature type="transmembrane region" description="Helical" evidence="6">
    <location>
        <begin position="162"/>
        <end position="181"/>
    </location>
</feature>
<dbReference type="CDD" id="cd06581">
    <property type="entry name" value="TM_PBP1_LivM_like"/>
    <property type="match status" value="1"/>
</dbReference>
<evidence type="ECO:0000256" key="5">
    <source>
        <dbReference type="ARBA" id="ARBA00023136"/>
    </source>
</evidence>
<dbReference type="Proteomes" id="UP000422764">
    <property type="component" value="Chromosome"/>
</dbReference>
<organism evidence="7 8">
    <name type="scientific">Clostridium bovifaecis</name>
    <dbReference type="NCBI Taxonomy" id="2184719"/>
    <lineage>
        <taxon>Bacteria</taxon>
        <taxon>Bacillati</taxon>
        <taxon>Bacillota</taxon>
        <taxon>Clostridia</taxon>
        <taxon>Eubacteriales</taxon>
        <taxon>Clostridiaceae</taxon>
        <taxon>Clostridium</taxon>
    </lineage>
</organism>
<dbReference type="InterPro" id="IPR001851">
    <property type="entry name" value="ABC_transp_permease"/>
</dbReference>
<keyword evidence="2" id="KW-1003">Cell membrane</keyword>